<reference evidence="3" key="1">
    <citation type="submission" date="2017-09" db="EMBL/GenBank/DDBJ databases">
        <title>Depth-based differentiation of microbial function through sediment-hosted aquifers and enrichment of novel symbionts in the deep terrestrial subsurface.</title>
        <authorList>
            <person name="Probst A.J."/>
            <person name="Ladd B."/>
            <person name="Jarett J.K."/>
            <person name="Geller-Mcgrath D.E."/>
            <person name="Sieber C.M.K."/>
            <person name="Emerson J.B."/>
            <person name="Anantharaman K."/>
            <person name="Thomas B.C."/>
            <person name="Malmstrom R."/>
            <person name="Stieglmeier M."/>
            <person name="Klingl A."/>
            <person name="Woyke T."/>
            <person name="Ryan C.M."/>
            <person name="Banfield J.F."/>
        </authorList>
    </citation>
    <scope>NUCLEOTIDE SEQUENCE [LARGE SCALE GENOMIC DNA]</scope>
</reference>
<dbReference type="Proteomes" id="UP000230136">
    <property type="component" value="Unassembled WGS sequence"/>
</dbReference>
<evidence type="ECO:0000313" key="2">
    <source>
        <dbReference type="EMBL" id="PJC01957.1"/>
    </source>
</evidence>
<evidence type="ECO:0000313" key="3">
    <source>
        <dbReference type="Proteomes" id="UP000230136"/>
    </source>
</evidence>
<organism evidence="2 3">
    <name type="scientific">Candidatus Komeilibacteria bacterium CG_4_9_14_0_8_um_filter_36_9</name>
    <dbReference type="NCBI Taxonomy" id="1974473"/>
    <lineage>
        <taxon>Bacteria</taxon>
        <taxon>Candidatus Komeiliibacteriota</taxon>
    </lineage>
</organism>
<accession>A0A2M8DRG2</accession>
<feature type="transmembrane region" description="Helical" evidence="1">
    <location>
        <begin position="39"/>
        <end position="56"/>
    </location>
</feature>
<sequence>METNKFQILKNTLFWGLIVWLFGYILGFVFFALVPTNVIGWYIMPLAIIFTLWVLLKKIKREFPKCYIGLGIIWTVMAVVLDYVFIVLLLKAADYYKLDVFLYYILTLALPILVGLYKFKKDKAVVK</sequence>
<dbReference type="EMBL" id="PFSY01000088">
    <property type="protein sequence ID" value="PJC01957.1"/>
    <property type="molecule type" value="Genomic_DNA"/>
</dbReference>
<comment type="caution">
    <text evidence="2">The sequence shown here is derived from an EMBL/GenBank/DDBJ whole genome shotgun (WGS) entry which is preliminary data.</text>
</comment>
<keyword evidence="1" id="KW-0472">Membrane</keyword>
<feature type="transmembrane region" description="Helical" evidence="1">
    <location>
        <begin position="68"/>
        <end position="89"/>
    </location>
</feature>
<protein>
    <submittedName>
        <fullName evidence="2">Uncharacterized protein</fullName>
    </submittedName>
</protein>
<name>A0A2M8DRG2_9BACT</name>
<dbReference type="AlphaFoldDB" id="A0A2M8DRG2"/>
<keyword evidence="1" id="KW-0812">Transmembrane</keyword>
<proteinExistence type="predicted"/>
<feature type="transmembrane region" description="Helical" evidence="1">
    <location>
        <begin position="101"/>
        <end position="119"/>
    </location>
</feature>
<evidence type="ECO:0000256" key="1">
    <source>
        <dbReference type="SAM" id="Phobius"/>
    </source>
</evidence>
<keyword evidence="1" id="KW-1133">Transmembrane helix</keyword>
<feature type="transmembrane region" description="Helical" evidence="1">
    <location>
        <begin position="12"/>
        <end position="33"/>
    </location>
</feature>
<gene>
    <name evidence="2" type="ORF">CO073_02000</name>
</gene>